<dbReference type="Pfam" id="PF03807">
    <property type="entry name" value="F420_oxidored"/>
    <property type="match status" value="1"/>
</dbReference>
<evidence type="ECO:0000256" key="2">
    <source>
        <dbReference type="PIRSR" id="PIRSR000193-1"/>
    </source>
</evidence>
<dbReference type="PANTHER" id="PTHR11645:SF51">
    <property type="entry name" value="COME OPERON PROTEIN 4"/>
    <property type="match status" value="1"/>
</dbReference>
<dbReference type="NCBIfam" id="NF005814">
    <property type="entry name" value="PRK07680.1"/>
    <property type="match status" value="1"/>
</dbReference>
<evidence type="ECO:0000259" key="4">
    <source>
        <dbReference type="Pfam" id="PF14748"/>
    </source>
</evidence>
<comment type="similarity">
    <text evidence="1">Belongs to the pyrroline-5-carboxylate reductase family.</text>
</comment>
<dbReference type="SUPFAM" id="SSF51735">
    <property type="entry name" value="NAD(P)-binding Rossmann-fold domains"/>
    <property type="match status" value="1"/>
</dbReference>
<dbReference type="Gene3D" id="1.10.3730.10">
    <property type="entry name" value="ProC C-terminal domain-like"/>
    <property type="match status" value="1"/>
</dbReference>
<gene>
    <name evidence="5" type="ORF">SAMN04488123_101398</name>
</gene>
<dbReference type="InterPro" id="IPR008927">
    <property type="entry name" value="6-PGluconate_DH-like_C_sf"/>
</dbReference>
<dbReference type="Gene3D" id="3.40.50.720">
    <property type="entry name" value="NAD(P)-binding Rossmann-like Domain"/>
    <property type="match status" value="1"/>
</dbReference>
<proteinExistence type="inferred from homology"/>
<dbReference type="InterPro" id="IPR028939">
    <property type="entry name" value="P5C_Rdtase_cat_N"/>
</dbReference>
<keyword evidence="6" id="KW-1185">Reference proteome</keyword>
<dbReference type="PIRSF" id="PIRSF000193">
    <property type="entry name" value="Pyrrol-5-carb_rd"/>
    <property type="match status" value="1"/>
</dbReference>
<keyword evidence="2" id="KW-0521">NADP</keyword>
<sequence length="275" mass="30445">MDVGIIGTGNMGTMLAETFITSGAVPEEKLCLTNRDLQKAEAIRYQYTSVNVMPNATRVARRCRLIFVCVRPAQFPTILDAIQSCIDSEDIVVSITSPVTLAQLESVVPCKVVRAVPSITNRSHTGASLITYGDGWSPQAQAWFEDWMSQFSVPQIVSEETIRVSSDIVSCGPAFFGYLLEEMTTSAVRKTDLTKEQAERLAEEMMIGLGRLFSERLYSLETLQEKVKVPGGVTGVGIEVLKQTEGVFDELFTATHEKFAEDQKMLRKAFADRLK</sequence>
<feature type="binding site" evidence="2">
    <location>
        <begin position="6"/>
        <end position="11"/>
    </location>
    <ligand>
        <name>NADP(+)</name>
        <dbReference type="ChEBI" id="CHEBI:58349"/>
    </ligand>
</feature>
<dbReference type="Proteomes" id="UP000198853">
    <property type="component" value="Unassembled WGS sequence"/>
</dbReference>
<protein>
    <submittedName>
        <fullName evidence="5">Competence protein ComER</fullName>
    </submittedName>
</protein>
<dbReference type="SUPFAM" id="SSF48179">
    <property type="entry name" value="6-phosphogluconate dehydrogenase C-terminal domain-like"/>
    <property type="match status" value="1"/>
</dbReference>
<dbReference type="OrthoDB" id="9805754at2"/>
<dbReference type="InterPro" id="IPR000304">
    <property type="entry name" value="Pyrroline-COOH_reductase"/>
</dbReference>
<feature type="domain" description="Pyrroline-5-carboxylate reductase dimerisation" evidence="4">
    <location>
        <begin position="159"/>
        <end position="260"/>
    </location>
</feature>
<dbReference type="Pfam" id="PF14748">
    <property type="entry name" value="P5CR_dimer"/>
    <property type="match status" value="1"/>
</dbReference>
<dbReference type="InterPro" id="IPR029036">
    <property type="entry name" value="P5CR_dimer"/>
</dbReference>
<reference evidence="5 6" key="1">
    <citation type="submission" date="2016-10" db="EMBL/GenBank/DDBJ databases">
        <authorList>
            <person name="de Groot N.N."/>
        </authorList>
    </citation>
    <scope>NUCLEOTIDE SEQUENCE [LARGE SCALE GENOMIC DNA]</scope>
    <source>
        <strain evidence="5 6">DSM 21771</strain>
    </source>
</reference>
<name>A0A1G8JU45_9BACI</name>
<evidence type="ECO:0000259" key="3">
    <source>
        <dbReference type="Pfam" id="PF03807"/>
    </source>
</evidence>
<dbReference type="PANTHER" id="PTHR11645">
    <property type="entry name" value="PYRROLINE-5-CARBOXYLATE REDUCTASE"/>
    <property type="match status" value="1"/>
</dbReference>
<evidence type="ECO:0000313" key="5">
    <source>
        <dbReference type="EMBL" id="SDI34708.1"/>
    </source>
</evidence>
<dbReference type="GO" id="GO:0004735">
    <property type="term" value="F:pyrroline-5-carboxylate reductase activity"/>
    <property type="evidence" value="ECO:0007669"/>
    <property type="project" value="InterPro"/>
</dbReference>
<feature type="domain" description="Pyrroline-5-carboxylate reductase catalytic N-terminal" evidence="3">
    <location>
        <begin position="3"/>
        <end position="97"/>
    </location>
</feature>
<evidence type="ECO:0000313" key="6">
    <source>
        <dbReference type="Proteomes" id="UP000198853"/>
    </source>
</evidence>
<dbReference type="RefSeq" id="WP_090395854.1">
    <property type="nucleotide sequence ID" value="NZ_FNEN01000001.1"/>
</dbReference>
<dbReference type="EMBL" id="FNEN01000001">
    <property type="protein sequence ID" value="SDI34708.1"/>
    <property type="molecule type" value="Genomic_DNA"/>
</dbReference>
<accession>A0A1G8JU45</accession>
<dbReference type="AlphaFoldDB" id="A0A1G8JU45"/>
<evidence type="ECO:0000256" key="1">
    <source>
        <dbReference type="ARBA" id="ARBA00005525"/>
    </source>
</evidence>
<dbReference type="GO" id="GO:0055129">
    <property type="term" value="P:L-proline biosynthetic process"/>
    <property type="evidence" value="ECO:0007669"/>
    <property type="project" value="TreeGrafter"/>
</dbReference>
<dbReference type="InterPro" id="IPR036291">
    <property type="entry name" value="NAD(P)-bd_dom_sf"/>
</dbReference>
<organism evidence="5 6">
    <name type="scientific">Natribacillus halophilus</name>
    <dbReference type="NCBI Taxonomy" id="549003"/>
    <lineage>
        <taxon>Bacteria</taxon>
        <taxon>Bacillati</taxon>
        <taxon>Bacillota</taxon>
        <taxon>Bacilli</taxon>
        <taxon>Bacillales</taxon>
        <taxon>Bacillaceae</taxon>
        <taxon>Natribacillus</taxon>
    </lineage>
</organism>